<reference evidence="11" key="1">
    <citation type="journal article" date="2019" name="Int. J. Syst. Evol. Microbiol.">
        <title>The Global Catalogue of Microorganisms (GCM) 10K type strain sequencing project: providing services to taxonomists for standard genome sequencing and annotation.</title>
        <authorList>
            <consortium name="The Broad Institute Genomics Platform"/>
            <consortium name="The Broad Institute Genome Sequencing Center for Infectious Disease"/>
            <person name="Wu L."/>
            <person name="Ma J."/>
        </authorList>
    </citation>
    <scope>NUCLEOTIDE SEQUENCE [LARGE SCALE GENOMIC DNA]</scope>
    <source>
        <strain evidence="11">CGMCC 1.15043</strain>
    </source>
</reference>
<comment type="subcellular location">
    <subcellularLocation>
        <location evidence="1">Membrane</location>
        <topology evidence="1">Multi-pass membrane protein</topology>
    </subcellularLocation>
</comment>
<dbReference type="EMBL" id="BMHE01000017">
    <property type="protein sequence ID" value="GFZ85877.1"/>
    <property type="molecule type" value="Genomic_DNA"/>
</dbReference>
<dbReference type="PANTHER" id="PTHR43840">
    <property type="entry name" value="MITOCHONDRIAL METAL TRANSPORTER 1-RELATED"/>
    <property type="match status" value="1"/>
</dbReference>
<comment type="similarity">
    <text evidence="2">Belongs to the cation diffusion facilitator (CDF) transporter (TC 2.A.4) family.</text>
</comment>
<evidence type="ECO:0000256" key="4">
    <source>
        <dbReference type="ARBA" id="ARBA00022692"/>
    </source>
</evidence>
<evidence type="ECO:0000259" key="9">
    <source>
        <dbReference type="Pfam" id="PF16916"/>
    </source>
</evidence>
<feature type="transmembrane region" description="Helical" evidence="7">
    <location>
        <begin position="139"/>
        <end position="157"/>
    </location>
</feature>
<evidence type="ECO:0000256" key="3">
    <source>
        <dbReference type="ARBA" id="ARBA00022448"/>
    </source>
</evidence>
<evidence type="ECO:0000256" key="1">
    <source>
        <dbReference type="ARBA" id="ARBA00004141"/>
    </source>
</evidence>
<dbReference type="InterPro" id="IPR058533">
    <property type="entry name" value="Cation_efflux_TM"/>
</dbReference>
<dbReference type="Pfam" id="PF01545">
    <property type="entry name" value="Cation_efflux"/>
    <property type="match status" value="2"/>
</dbReference>
<dbReference type="InterPro" id="IPR027470">
    <property type="entry name" value="Cation_efflux_CTD"/>
</dbReference>
<dbReference type="SUPFAM" id="SSF161111">
    <property type="entry name" value="Cation efflux protein transmembrane domain-like"/>
    <property type="match status" value="1"/>
</dbReference>
<dbReference type="Gene3D" id="1.20.1510.10">
    <property type="entry name" value="Cation efflux protein transmembrane domain"/>
    <property type="match status" value="1"/>
</dbReference>
<evidence type="ECO:0000256" key="2">
    <source>
        <dbReference type="ARBA" id="ARBA00008114"/>
    </source>
</evidence>
<keyword evidence="11" id="KW-1185">Reference proteome</keyword>
<dbReference type="InterPro" id="IPR027469">
    <property type="entry name" value="Cation_efflux_TMD_sf"/>
</dbReference>
<dbReference type="RefSeq" id="WP_189013371.1">
    <property type="nucleotide sequence ID" value="NZ_BMHE01000017.1"/>
</dbReference>
<feature type="transmembrane region" description="Helical" evidence="7">
    <location>
        <begin position="12"/>
        <end position="40"/>
    </location>
</feature>
<feature type="transmembrane region" description="Helical" evidence="7">
    <location>
        <begin position="97"/>
        <end position="118"/>
    </location>
</feature>
<feature type="transmembrane region" description="Helical" evidence="7">
    <location>
        <begin position="163"/>
        <end position="180"/>
    </location>
</feature>
<comment type="caution">
    <text evidence="10">The sequence shown here is derived from an EMBL/GenBank/DDBJ whole genome shotgun (WGS) entry which is preliminary data.</text>
</comment>
<evidence type="ECO:0000256" key="6">
    <source>
        <dbReference type="ARBA" id="ARBA00023136"/>
    </source>
</evidence>
<dbReference type="Proteomes" id="UP000615455">
    <property type="component" value="Unassembled WGS sequence"/>
</dbReference>
<dbReference type="Gene3D" id="3.30.70.1350">
    <property type="entry name" value="Cation efflux protein, cytoplasmic domain"/>
    <property type="match status" value="1"/>
</dbReference>
<dbReference type="NCBIfam" id="TIGR01297">
    <property type="entry name" value="CDF"/>
    <property type="match status" value="1"/>
</dbReference>
<feature type="domain" description="Cation efflux protein transmembrane" evidence="8">
    <location>
        <begin position="16"/>
        <end position="52"/>
    </location>
</feature>
<keyword evidence="4 7" id="KW-0812">Transmembrane</keyword>
<dbReference type="InterPro" id="IPR050291">
    <property type="entry name" value="CDF_Transporter"/>
</dbReference>
<dbReference type="InterPro" id="IPR036837">
    <property type="entry name" value="Cation_efflux_CTD_sf"/>
</dbReference>
<keyword evidence="6 7" id="KW-0472">Membrane</keyword>
<evidence type="ECO:0000313" key="11">
    <source>
        <dbReference type="Proteomes" id="UP000615455"/>
    </source>
</evidence>
<organism evidence="10 11">
    <name type="scientific">Paenibacillus marchantiophytorum</name>
    <dbReference type="NCBI Taxonomy" id="1619310"/>
    <lineage>
        <taxon>Bacteria</taxon>
        <taxon>Bacillati</taxon>
        <taxon>Bacillota</taxon>
        <taxon>Bacilli</taxon>
        <taxon>Bacillales</taxon>
        <taxon>Paenibacillaceae</taxon>
        <taxon>Paenibacillus</taxon>
    </lineage>
</organism>
<keyword evidence="3" id="KW-0813">Transport</keyword>
<accession>A0ABQ1ETH0</accession>
<proteinExistence type="inferred from homology"/>
<gene>
    <name evidence="10" type="ORF">GCM10008018_34930</name>
</gene>
<evidence type="ECO:0000256" key="5">
    <source>
        <dbReference type="ARBA" id="ARBA00022989"/>
    </source>
</evidence>
<dbReference type="InterPro" id="IPR002524">
    <property type="entry name" value="Cation_efflux"/>
</dbReference>
<evidence type="ECO:0000259" key="8">
    <source>
        <dbReference type="Pfam" id="PF01545"/>
    </source>
</evidence>
<feature type="domain" description="Cation efflux protein transmembrane" evidence="8">
    <location>
        <begin position="59"/>
        <end position="191"/>
    </location>
</feature>
<name>A0ABQ1ETH0_9BACL</name>
<sequence length="299" mass="32641">MTDERFQRAELIVGLGIAGNVGLALLKGIVGFMAQSTALLADAAHSASEAIRSSRKSNKMLSISTILLSLVILLLGVEMGFSSAKSLWTGGNQAPEVYALAAVGVALLAKELFFQYTYRLGKRLKDKELIANARGHRSEIYSTLVALIGVTGALLGQYAGLSFLYYLDPLAGLVISILVIRKGYLFVKDALHTPPSEAWQQEDAADFIAAVQAIKGIITVDDLKAREQGHYVIIDIKISVNPRASVWEGHELSKRVKQLLMKRFQHVSDVLVHVAPYDAGFPYKHNVDTEHSEFPSVVH</sequence>
<protein>
    <submittedName>
        <fullName evidence="10">Cation transporter</fullName>
    </submittedName>
</protein>
<evidence type="ECO:0000313" key="10">
    <source>
        <dbReference type="EMBL" id="GFZ85877.1"/>
    </source>
</evidence>
<dbReference type="PANTHER" id="PTHR43840:SF15">
    <property type="entry name" value="MITOCHONDRIAL METAL TRANSPORTER 1-RELATED"/>
    <property type="match status" value="1"/>
</dbReference>
<dbReference type="Pfam" id="PF16916">
    <property type="entry name" value="ZT_dimer"/>
    <property type="match status" value="1"/>
</dbReference>
<dbReference type="SUPFAM" id="SSF160240">
    <property type="entry name" value="Cation efflux protein cytoplasmic domain-like"/>
    <property type="match status" value="1"/>
</dbReference>
<keyword evidence="5 7" id="KW-1133">Transmembrane helix</keyword>
<evidence type="ECO:0000256" key="7">
    <source>
        <dbReference type="SAM" id="Phobius"/>
    </source>
</evidence>
<feature type="transmembrane region" description="Helical" evidence="7">
    <location>
        <begin position="60"/>
        <end position="77"/>
    </location>
</feature>
<feature type="domain" description="Cation efflux protein cytoplasmic" evidence="9">
    <location>
        <begin position="201"/>
        <end position="277"/>
    </location>
</feature>